<gene>
    <name evidence="13" type="primary">rnfB</name>
    <name evidence="19" type="ORF">SAMN02745148_01931</name>
</gene>
<feature type="binding site" evidence="13 14">
    <location>
        <position position="129"/>
    </location>
    <ligand>
        <name>[4Fe-4S] cluster</name>
        <dbReference type="ChEBI" id="CHEBI:49883"/>
        <label>3</label>
    </ligand>
</feature>
<evidence type="ECO:0000256" key="10">
    <source>
        <dbReference type="ARBA" id="ARBA00023014"/>
    </source>
</evidence>
<feature type="binding site" evidence="13 14">
    <location>
        <position position="58"/>
    </location>
    <ligand>
        <name>[4Fe-4S] cluster</name>
        <dbReference type="ChEBI" id="CHEBI:49883"/>
        <label>1</label>
    </ligand>
</feature>
<feature type="binding site" evidence="13 14">
    <location>
        <position position="122"/>
    </location>
    <ligand>
        <name>[4Fe-4S] cluster</name>
        <dbReference type="ChEBI" id="CHEBI:49883"/>
        <label>2</label>
    </ligand>
</feature>
<evidence type="ECO:0000256" key="15">
    <source>
        <dbReference type="SAM" id="MobiDB-lite"/>
    </source>
</evidence>
<feature type="binding site" evidence="13 14">
    <location>
        <position position="152"/>
    </location>
    <ligand>
        <name>[4Fe-4S] cluster</name>
        <dbReference type="ChEBI" id="CHEBI:49883"/>
        <label>3</label>
    </ligand>
</feature>
<keyword evidence="6 13" id="KW-0677">Repeat</keyword>
<reference evidence="19 20" key="1">
    <citation type="submission" date="2016-11" db="EMBL/GenBank/DDBJ databases">
        <authorList>
            <person name="Jaros S."/>
            <person name="Januszkiewicz K."/>
            <person name="Wedrychowicz H."/>
        </authorList>
    </citation>
    <scope>NUCLEOTIDE SEQUENCE [LARGE SCALE GENOMIC DNA]</scope>
    <source>
        <strain evidence="19 20">DSM 19980</strain>
    </source>
</reference>
<dbReference type="Gene3D" id="1.10.15.40">
    <property type="entry name" value="Electron transport complex subunit B, putative Fe-S cluster"/>
    <property type="match status" value="1"/>
</dbReference>
<dbReference type="NCBIfam" id="TIGR01944">
    <property type="entry name" value="rnfB"/>
    <property type="match status" value="1"/>
</dbReference>
<dbReference type="Pfam" id="PF04060">
    <property type="entry name" value="FeS"/>
    <property type="match status" value="1"/>
</dbReference>
<evidence type="ECO:0000259" key="18">
    <source>
        <dbReference type="PROSITE" id="PS51656"/>
    </source>
</evidence>
<feature type="binding site" evidence="13 14">
    <location>
        <position position="119"/>
    </location>
    <ligand>
        <name>[4Fe-4S] cluster</name>
        <dbReference type="ChEBI" id="CHEBI:49883"/>
        <label>2</label>
    </ligand>
</feature>
<dbReference type="PROSITE" id="PS51379">
    <property type="entry name" value="4FE4S_FER_2"/>
    <property type="match status" value="2"/>
</dbReference>
<feature type="binding site" evidence="13 14">
    <location>
        <position position="79"/>
    </location>
    <ligand>
        <name>[4Fe-4S] cluster</name>
        <dbReference type="ChEBI" id="CHEBI:49883"/>
        <label>1</label>
    </ligand>
</feature>
<keyword evidence="10 13" id="KW-0411">Iron-sulfur</keyword>
<feature type="binding site" evidence="13 14">
    <location>
        <position position="125"/>
    </location>
    <ligand>
        <name>[4Fe-4S] cluster</name>
        <dbReference type="ChEBI" id="CHEBI:49883"/>
        <label>2</label>
    </ligand>
</feature>
<comment type="subcellular location">
    <subcellularLocation>
        <location evidence="13">Cell inner membrane</location>
    </subcellularLocation>
</comment>
<feature type="binding site" evidence="13 14">
    <location>
        <position position="63"/>
    </location>
    <ligand>
        <name>[4Fe-4S] cluster</name>
        <dbReference type="ChEBI" id="CHEBI:49883"/>
        <label>1</label>
    </ligand>
</feature>
<keyword evidence="2 13" id="KW-1003">Cell membrane</keyword>
<name>A0A1M4ZBU6_9GAMM</name>
<keyword evidence="9 13" id="KW-0408">Iron</keyword>
<dbReference type="EC" id="7.-.-.-" evidence="13"/>
<dbReference type="InterPro" id="IPR010207">
    <property type="entry name" value="Elect_transpt_cplx_RnfB/RsxB"/>
</dbReference>
<feature type="binding site" evidence="13 14">
    <location>
        <position position="55"/>
    </location>
    <ligand>
        <name>[4Fe-4S] cluster</name>
        <dbReference type="ChEBI" id="CHEBI:49883"/>
        <label>1</label>
    </ligand>
</feature>
<feature type="region of interest" description="Hydrophobic" evidence="13">
    <location>
        <begin position="1"/>
        <end position="32"/>
    </location>
</feature>
<evidence type="ECO:0000256" key="4">
    <source>
        <dbReference type="ARBA" id="ARBA00022519"/>
    </source>
</evidence>
<protein>
    <recommendedName>
        <fullName evidence="12 13">Ion-translocating oxidoreductase complex subunit B</fullName>
        <ecNumber evidence="13">7.-.-.-</ecNumber>
    </recommendedName>
    <alternativeName>
        <fullName evidence="13">Rnf electron transport complex subunit B</fullName>
    </alternativeName>
</protein>
<evidence type="ECO:0000256" key="5">
    <source>
        <dbReference type="ARBA" id="ARBA00022723"/>
    </source>
</evidence>
<proteinExistence type="inferred from homology"/>
<evidence type="ECO:0000256" key="9">
    <source>
        <dbReference type="ARBA" id="ARBA00023004"/>
    </source>
</evidence>
<dbReference type="GO" id="GO:0005886">
    <property type="term" value="C:plasma membrane"/>
    <property type="evidence" value="ECO:0007669"/>
    <property type="project" value="UniProtKB-SubCell"/>
</dbReference>
<keyword evidence="7 13" id="KW-1278">Translocase</keyword>
<evidence type="ECO:0000256" key="3">
    <source>
        <dbReference type="ARBA" id="ARBA00022485"/>
    </source>
</evidence>
<evidence type="ECO:0000256" key="6">
    <source>
        <dbReference type="ARBA" id="ARBA00022737"/>
    </source>
</evidence>
<comment type="caution">
    <text evidence="13">Lacks conserved residue(s) required for the propagation of feature annotation.</text>
</comment>
<keyword evidence="4 13" id="KW-0997">Cell inner membrane</keyword>
<dbReference type="PROSITE" id="PS00198">
    <property type="entry name" value="4FE4S_FER_1"/>
    <property type="match status" value="1"/>
</dbReference>
<keyword evidence="8 13" id="KW-0249">Electron transport</keyword>
<keyword evidence="20" id="KW-1185">Reference proteome</keyword>
<evidence type="ECO:0000256" key="14">
    <source>
        <dbReference type="PIRSR" id="PIRSR005784-1"/>
    </source>
</evidence>
<dbReference type="PANTHER" id="PTHR42859:SF3">
    <property type="entry name" value="ION-TRANSLOCATING OXIDOREDUCTASE COMPLEX SUBUNIT B"/>
    <property type="match status" value="1"/>
</dbReference>
<feature type="transmembrane region" description="Helical" evidence="16">
    <location>
        <begin position="12"/>
        <end position="31"/>
    </location>
</feature>
<evidence type="ECO:0000256" key="8">
    <source>
        <dbReference type="ARBA" id="ARBA00022982"/>
    </source>
</evidence>
<dbReference type="SUPFAM" id="SSF54862">
    <property type="entry name" value="4Fe-4S ferredoxins"/>
    <property type="match status" value="1"/>
</dbReference>
<keyword evidence="16" id="KW-1133">Transmembrane helix</keyword>
<dbReference type="Gene3D" id="3.30.70.20">
    <property type="match status" value="1"/>
</dbReference>
<sequence>MLELLADNDILAAIAALLGMAVAFGAVLGFAGQYFKVEGDPVVEQIDALLPQTQCGQCGYPGCKPYAEAISQGDELNKCPPGGETTIAALADLLGREAKPLDGEAQDVPRVAYIREEECIGCTKCIQACPVDAILGAAKHMHTVIIDECTGCDLCVEPCPVDCIDMLPRSDEPEDRHWPRPPGPGRRPLQHIDAGLIASDRQSVREDDRAFLHG</sequence>
<dbReference type="PIRSF" id="PIRSF005784">
    <property type="entry name" value="Elect_transpt_RnfB"/>
    <property type="match status" value="1"/>
</dbReference>
<dbReference type="InterPro" id="IPR017896">
    <property type="entry name" value="4Fe4S_Fe-S-bd"/>
</dbReference>
<dbReference type="InterPro" id="IPR007202">
    <property type="entry name" value="4Fe-4S_dom"/>
</dbReference>
<feature type="domain" description="4Fe-4S" evidence="18">
    <location>
        <begin position="38"/>
        <end position="96"/>
    </location>
</feature>
<dbReference type="InterPro" id="IPR016463">
    <property type="entry name" value="RnfB/RsxB_Proteobac"/>
</dbReference>
<evidence type="ECO:0000256" key="7">
    <source>
        <dbReference type="ARBA" id="ARBA00022967"/>
    </source>
</evidence>
<dbReference type="EMBL" id="FQUJ01000007">
    <property type="protein sequence ID" value="SHF15066.1"/>
    <property type="molecule type" value="Genomic_DNA"/>
</dbReference>
<comment type="similarity">
    <text evidence="13">Belongs to the 4Fe4S bacterial-type ferredoxin family. RnfB subfamily.</text>
</comment>
<dbReference type="PANTHER" id="PTHR42859">
    <property type="entry name" value="OXIDOREDUCTASE"/>
    <property type="match status" value="1"/>
</dbReference>
<evidence type="ECO:0000256" key="16">
    <source>
        <dbReference type="SAM" id="Phobius"/>
    </source>
</evidence>
<evidence type="ECO:0000256" key="1">
    <source>
        <dbReference type="ARBA" id="ARBA00022448"/>
    </source>
</evidence>
<keyword evidence="1 13" id="KW-0813">Transport</keyword>
<evidence type="ECO:0000256" key="13">
    <source>
        <dbReference type="HAMAP-Rule" id="MF_00463"/>
    </source>
</evidence>
<dbReference type="HAMAP" id="MF_00463">
    <property type="entry name" value="RsxB_RnfB"/>
    <property type="match status" value="1"/>
</dbReference>
<dbReference type="NCBIfam" id="NF003475">
    <property type="entry name" value="PRK05113.1"/>
    <property type="match status" value="1"/>
</dbReference>
<dbReference type="InterPro" id="IPR017900">
    <property type="entry name" value="4Fe4S_Fe_S_CS"/>
</dbReference>
<keyword evidence="3 13" id="KW-0004">4Fe-4S</keyword>
<dbReference type="Pfam" id="PF14697">
    <property type="entry name" value="Fer4_21"/>
    <property type="match status" value="1"/>
</dbReference>
<feature type="domain" description="4Fe-4S ferredoxin-type" evidence="17">
    <location>
        <begin position="110"/>
        <end position="139"/>
    </location>
</feature>
<organism evidence="19 20">
    <name type="scientific">Modicisalibacter ilicicola DSM 19980</name>
    <dbReference type="NCBI Taxonomy" id="1121942"/>
    <lineage>
        <taxon>Bacteria</taxon>
        <taxon>Pseudomonadati</taxon>
        <taxon>Pseudomonadota</taxon>
        <taxon>Gammaproteobacteria</taxon>
        <taxon>Oceanospirillales</taxon>
        <taxon>Halomonadaceae</taxon>
        <taxon>Modicisalibacter</taxon>
    </lineage>
</organism>
<dbReference type="STRING" id="1121942.SAMN02745148_01931"/>
<feature type="domain" description="4Fe-4S ferredoxin-type" evidence="17">
    <location>
        <begin position="140"/>
        <end position="169"/>
    </location>
</feature>
<dbReference type="FunFam" id="1.10.15.40:FF:000001">
    <property type="entry name" value="Ion-translocating oxidoreductase complex subunit B"/>
    <property type="match status" value="1"/>
</dbReference>
<comment type="cofactor">
    <cofactor evidence="13 14">
        <name>[4Fe-4S] cluster</name>
        <dbReference type="ChEBI" id="CHEBI:49883"/>
    </cofactor>
    <text evidence="13 14">Binds 3 [4Fe-4S] clusters.</text>
</comment>
<evidence type="ECO:0000256" key="11">
    <source>
        <dbReference type="ARBA" id="ARBA00023136"/>
    </source>
</evidence>
<comment type="function">
    <text evidence="13">Part of a membrane-bound complex that couples electron transfer with translocation of ions across the membrane.</text>
</comment>
<dbReference type="GO" id="GO:0009055">
    <property type="term" value="F:electron transfer activity"/>
    <property type="evidence" value="ECO:0007669"/>
    <property type="project" value="InterPro"/>
</dbReference>
<dbReference type="PROSITE" id="PS51656">
    <property type="entry name" value="4FE4S"/>
    <property type="match status" value="1"/>
</dbReference>
<comment type="subunit">
    <text evidence="13">The complex is composed of six subunits: RnfA, RnfB, RnfC, RnfD, RnfE and RnfG.</text>
</comment>
<evidence type="ECO:0000256" key="12">
    <source>
        <dbReference type="ARBA" id="ARBA00067794"/>
    </source>
</evidence>
<evidence type="ECO:0000313" key="19">
    <source>
        <dbReference type="EMBL" id="SHF15066.1"/>
    </source>
</evidence>
<evidence type="ECO:0000259" key="17">
    <source>
        <dbReference type="PROSITE" id="PS51379"/>
    </source>
</evidence>
<feature type="binding site" evidence="13 14">
    <location>
        <position position="159"/>
    </location>
    <ligand>
        <name>[4Fe-4S] cluster</name>
        <dbReference type="ChEBI" id="CHEBI:49883"/>
        <label>2</label>
    </ligand>
</feature>
<feature type="binding site" evidence="13 14">
    <location>
        <position position="155"/>
    </location>
    <ligand>
        <name>[4Fe-4S] cluster</name>
        <dbReference type="ChEBI" id="CHEBI:49883"/>
        <label>3</label>
    </ligand>
</feature>
<dbReference type="GO" id="GO:0051539">
    <property type="term" value="F:4 iron, 4 sulfur cluster binding"/>
    <property type="evidence" value="ECO:0007669"/>
    <property type="project" value="UniProtKB-UniRule"/>
</dbReference>
<dbReference type="AlphaFoldDB" id="A0A1M4ZBU6"/>
<evidence type="ECO:0000256" key="2">
    <source>
        <dbReference type="ARBA" id="ARBA00022475"/>
    </source>
</evidence>
<accession>A0A1M4ZBU6</accession>
<evidence type="ECO:0000313" key="20">
    <source>
        <dbReference type="Proteomes" id="UP000184346"/>
    </source>
</evidence>
<dbReference type="InterPro" id="IPR050294">
    <property type="entry name" value="RnfB_subfamily"/>
</dbReference>
<keyword evidence="5 13" id="KW-0479">Metal-binding</keyword>
<dbReference type="OrthoDB" id="9789936at2"/>
<keyword evidence="16" id="KW-0812">Transmembrane</keyword>
<feature type="binding site" evidence="13 14">
    <location>
        <position position="149"/>
    </location>
    <ligand>
        <name>[4Fe-4S] cluster</name>
        <dbReference type="ChEBI" id="CHEBI:49883"/>
        <label>3</label>
    </ligand>
</feature>
<dbReference type="GO" id="GO:0022900">
    <property type="term" value="P:electron transport chain"/>
    <property type="evidence" value="ECO:0007669"/>
    <property type="project" value="UniProtKB-UniRule"/>
</dbReference>
<keyword evidence="11 13" id="KW-0472">Membrane</keyword>
<dbReference type="GO" id="GO:0046872">
    <property type="term" value="F:metal ion binding"/>
    <property type="evidence" value="ECO:0007669"/>
    <property type="project" value="UniProtKB-KW"/>
</dbReference>
<dbReference type="Proteomes" id="UP000184346">
    <property type="component" value="Unassembled WGS sequence"/>
</dbReference>
<feature type="region of interest" description="Disordered" evidence="15">
    <location>
        <begin position="170"/>
        <end position="190"/>
    </location>
</feature>